<accession>A0A382SBH6</accession>
<gene>
    <name evidence="2" type="ORF">METZ01_LOCUS360144</name>
</gene>
<sequence length="202" mass="22934">MRLGKNTRRITPMFIWGAALCTVLIFFVPGSAAFAHSNERAFILILPTQYYIIGGALVVALSFVVIGLIPAAGFHFMERNRLQLWRWPAWPAQGLSILAGAFLLCLIVAGYIGDRAPLYNPLPQVLWSLWWVGFTFLHAMFGNIWAYINPWLGLYSVLTALPGLRTRREKPLLQYPERLGYAPAIVLFFAFAWFELIYPVNQ</sequence>
<evidence type="ECO:0000256" key="1">
    <source>
        <dbReference type="SAM" id="Phobius"/>
    </source>
</evidence>
<organism evidence="2">
    <name type="scientific">marine metagenome</name>
    <dbReference type="NCBI Taxonomy" id="408172"/>
    <lineage>
        <taxon>unclassified sequences</taxon>
        <taxon>metagenomes</taxon>
        <taxon>ecological metagenomes</taxon>
    </lineage>
</organism>
<proteinExistence type="predicted"/>
<reference evidence="2" key="1">
    <citation type="submission" date="2018-05" db="EMBL/GenBank/DDBJ databases">
        <authorList>
            <person name="Lanie J.A."/>
            <person name="Ng W.-L."/>
            <person name="Kazmierczak K.M."/>
            <person name="Andrzejewski T.M."/>
            <person name="Davidsen T.M."/>
            <person name="Wayne K.J."/>
            <person name="Tettelin H."/>
            <person name="Glass J.I."/>
            <person name="Rusch D."/>
            <person name="Podicherti R."/>
            <person name="Tsui H.-C.T."/>
            <person name="Winkler M.E."/>
        </authorList>
    </citation>
    <scope>NUCLEOTIDE SEQUENCE</scope>
</reference>
<feature type="transmembrane region" description="Helical" evidence="1">
    <location>
        <begin position="179"/>
        <end position="198"/>
    </location>
</feature>
<keyword evidence="1" id="KW-0472">Membrane</keyword>
<feature type="transmembrane region" description="Helical" evidence="1">
    <location>
        <begin position="125"/>
        <end position="158"/>
    </location>
</feature>
<keyword evidence="1" id="KW-0812">Transmembrane</keyword>
<feature type="transmembrane region" description="Helical" evidence="1">
    <location>
        <begin position="95"/>
        <end position="113"/>
    </location>
</feature>
<keyword evidence="1" id="KW-1133">Transmembrane helix</keyword>
<dbReference type="EMBL" id="UINC01127878">
    <property type="protein sequence ID" value="SVD07290.1"/>
    <property type="molecule type" value="Genomic_DNA"/>
</dbReference>
<dbReference type="AlphaFoldDB" id="A0A382SBH6"/>
<protein>
    <submittedName>
        <fullName evidence="2">Uncharacterized protein</fullName>
    </submittedName>
</protein>
<evidence type="ECO:0000313" key="2">
    <source>
        <dbReference type="EMBL" id="SVD07290.1"/>
    </source>
</evidence>
<name>A0A382SBH6_9ZZZZ</name>
<feature type="transmembrane region" description="Helical" evidence="1">
    <location>
        <begin position="51"/>
        <end position="74"/>
    </location>
</feature>